<comment type="caution">
    <text evidence="7">The sequence shown here is derived from an EMBL/GenBank/DDBJ whole genome shotgun (WGS) entry which is preliminary data.</text>
</comment>
<feature type="active site" description="Charge relay system" evidence="4 5">
    <location>
        <position position="491"/>
    </location>
</feature>
<evidence type="ECO:0000256" key="5">
    <source>
        <dbReference type="PROSITE-ProRule" id="PRU01240"/>
    </source>
</evidence>
<dbReference type="Pfam" id="PF01483">
    <property type="entry name" value="P_proprotein"/>
    <property type="match status" value="1"/>
</dbReference>
<reference evidence="7" key="1">
    <citation type="submission" date="2020-10" db="EMBL/GenBank/DDBJ databases">
        <authorList>
            <person name="Castelo-Branco R."/>
            <person name="Eusebio N."/>
            <person name="Adriana R."/>
            <person name="Vieira A."/>
            <person name="Brugerolle De Fraissinette N."/>
            <person name="Rezende De Castro R."/>
            <person name="Schneider M.P."/>
            <person name="Vasconcelos V."/>
            <person name="Leao P.N."/>
        </authorList>
    </citation>
    <scope>NUCLEOTIDE SEQUENCE</scope>
    <source>
        <strain evidence="7">LEGE 11480</strain>
    </source>
</reference>
<gene>
    <name evidence="7" type="ORF">IQ266_00970</name>
</gene>
<dbReference type="PROSITE" id="PS00138">
    <property type="entry name" value="SUBTILASE_SER"/>
    <property type="match status" value="1"/>
</dbReference>
<evidence type="ECO:0000313" key="7">
    <source>
        <dbReference type="EMBL" id="MBE9028327.1"/>
    </source>
</evidence>
<dbReference type="GO" id="GO:0012505">
    <property type="term" value="C:endomembrane system"/>
    <property type="evidence" value="ECO:0007669"/>
    <property type="project" value="UniProtKB-ARBA"/>
</dbReference>
<dbReference type="PROSITE" id="PS51829">
    <property type="entry name" value="P_HOMO_B"/>
    <property type="match status" value="1"/>
</dbReference>
<keyword evidence="8" id="KW-1185">Reference proteome</keyword>
<keyword evidence="3 5" id="KW-0720">Serine protease</keyword>
<name>A0A928VL16_9CYAN</name>
<dbReference type="InterPro" id="IPR034054">
    <property type="entry name" value="Pep_S8_PrcA"/>
</dbReference>
<dbReference type="InterPro" id="IPR008979">
    <property type="entry name" value="Galactose-bd-like_sf"/>
</dbReference>
<evidence type="ECO:0000259" key="6">
    <source>
        <dbReference type="PROSITE" id="PS51829"/>
    </source>
</evidence>
<sequence>MTNPNNNPAEGNAQMPAENRGLVLQRGGQEMILEKINDRFTVGQLKTDDTDQLAMRLHAQFNPGKMPTQIAEFLVDPNEQEQAMRSARSSGQVGYASHVYQVKDDPTSRIYLTEQITVQFTPQTTATQITEIIQPLGLRQVKPIEDLLNTFVMELTAATTENPLKITNRLMQEAAVLTAEPNIVVAAQSHYRPRDPLYAKQWHLNHNGGRELTPGSHIYAEAAWDVTRGHRSIVVAVMDDAIDTNHPDFQGPGKIVAPRDFKGRDFQPDPGENWEDHGTACAGVAVAEENGIGVVGVAPECALMPIRTTGYLDDQTIEELFTWATENGAAVISCSWGPSAVNYPLSLRQKAAITRAATRGRRGKGCVILFAAGNANRPTNGTINEAGWERNTLSGPTKWYGGFTVHPDVITVAACTSLNRKSAYSNWGREISVCGPSNNAPPGVGLPSIGYVATPPQLRSSTPGLGIVTTDRIGAPGYDRSNYDDNFGGTSSACPLVAGVAALVLSANPQLTAREVRQILEQTADKILDPNPDPQFGLRKGTYESNGRSDWFGYGKVNAQKAVNAARSRRVNNYRVNRWLSALSNNKIAIPDGATSGISSRINIAEQDQVKNLQVTVDIDHQYLGDLSIELIAPSGEVALLQGRTLGRRTKLQTIYDLQNTPNLQRLLDQSTRGAWQLRLSDAIDGDQGTLNWWKLTIGV</sequence>
<protein>
    <submittedName>
        <fullName evidence="7">S8 family serine peptidase</fullName>
    </submittedName>
</protein>
<keyword evidence="2 5" id="KW-0378">Hydrolase</keyword>
<dbReference type="PRINTS" id="PR00723">
    <property type="entry name" value="SUBTILISIN"/>
</dbReference>
<accession>A0A928VL16</accession>
<dbReference type="GO" id="GO:0016485">
    <property type="term" value="P:protein processing"/>
    <property type="evidence" value="ECO:0007669"/>
    <property type="project" value="TreeGrafter"/>
</dbReference>
<dbReference type="PANTHER" id="PTHR42884">
    <property type="entry name" value="PROPROTEIN CONVERTASE SUBTILISIN/KEXIN-RELATED"/>
    <property type="match status" value="1"/>
</dbReference>
<proteinExistence type="inferred from homology"/>
<dbReference type="CDD" id="cd07498">
    <property type="entry name" value="Peptidases_S8_15"/>
    <property type="match status" value="1"/>
</dbReference>
<dbReference type="RefSeq" id="WP_264323148.1">
    <property type="nucleotide sequence ID" value="NZ_JADEXQ010000002.1"/>
</dbReference>
<evidence type="ECO:0000256" key="3">
    <source>
        <dbReference type="ARBA" id="ARBA00022825"/>
    </source>
</evidence>
<dbReference type="InterPro" id="IPR036852">
    <property type="entry name" value="Peptidase_S8/S53_dom_sf"/>
</dbReference>
<dbReference type="GO" id="GO:0004252">
    <property type="term" value="F:serine-type endopeptidase activity"/>
    <property type="evidence" value="ECO:0007669"/>
    <property type="project" value="UniProtKB-UniRule"/>
</dbReference>
<evidence type="ECO:0000313" key="8">
    <source>
        <dbReference type="Proteomes" id="UP000625316"/>
    </source>
</evidence>
<dbReference type="Pfam" id="PF00082">
    <property type="entry name" value="Peptidase_S8"/>
    <property type="match status" value="1"/>
</dbReference>
<dbReference type="AlphaFoldDB" id="A0A928VL16"/>
<evidence type="ECO:0000256" key="1">
    <source>
        <dbReference type="ARBA" id="ARBA00022670"/>
    </source>
</evidence>
<dbReference type="GO" id="GO:0005737">
    <property type="term" value="C:cytoplasm"/>
    <property type="evidence" value="ECO:0007669"/>
    <property type="project" value="UniProtKB-ARBA"/>
</dbReference>
<feature type="active site" description="Charge relay system" evidence="4 5">
    <location>
        <position position="277"/>
    </location>
</feature>
<dbReference type="Proteomes" id="UP000625316">
    <property type="component" value="Unassembled WGS sequence"/>
</dbReference>
<feature type="domain" description="P/Homo B" evidence="6">
    <location>
        <begin position="571"/>
        <end position="700"/>
    </location>
</feature>
<dbReference type="SUPFAM" id="SSF49785">
    <property type="entry name" value="Galactose-binding domain-like"/>
    <property type="match status" value="1"/>
</dbReference>
<dbReference type="PANTHER" id="PTHR42884:SF14">
    <property type="entry name" value="NEUROENDOCRINE CONVERTASE 1"/>
    <property type="match status" value="1"/>
</dbReference>
<dbReference type="InterPro" id="IPR000209">
    <property type="entry name" value="Peptidase_S8/S53_dom"/>
</dbReference>
<dbReference type="PROSITE" id="PS51892">
    <property type="entry name" value="SUBTILASE"/>
    <property type="match status" value="1"/>
</dbReference>
<evidence type="ECO:0000256" key="2">
    <source>
        <dbReference type="ARBA" id="ARBA00022801"/>
    </source>
</evidence>
<dbReference type="Gene3D" id="2.60.120.260">
    <property type="entry name" value="Galactose-binding domain-like"/>
    <property type="match status" value="1"/>
</dbReference>
<dbReference type="PROSITE" id="PS00137">
    <property type="entry name" value="SUBTILASE_HIS"/>
    <property type="match status" value="1"/>
</dbReference>
<dbReference type="Gene3D" id="3.40.50.200">
    <property type="entry name" value="Peptidase S8/S53 domain"/>
    <property type="match status" value="1"/>
</dbReference>
<dbReference type="InterPro" id="IPR015500">
    <property type="entry name" value="Peptidase_S8_subtilisin-rel"/>
</dbReference>
<dbReference type="InterPro" id="IPR002884">
    <property type="entry name" value="P_dom"/>
</dbReference>
<organism evidence="7 8">
    <name type="scientific">Romeriopsis navalis LEGE 11480</name>
    <dbReference type="NCBI Taxonomy" id="2777977"/>
    <lineage>
        <taxon>Bacteria</taxon>
        <taxon>Bacillati</taxon>
        <taxon>Cyanobacteriota</taxon>
        <taxon>Cyanophyceae</taxon>
        <taxon>Leptolyngbyales</taxon>
        <taxon>Leptolyngbyaceae</taxon>
        <taxon>Romeriopsis</taxon>
        <taxon>Romeriopsis navalis</taxon>
    </lineage>
</organism>
<dbReference type="EMBL" id="JADEXQ010000002">
    <property type="protein sequence ID" value="MBE9028327.1"/>
    <property type="molecule type" value="Genomic_DNA"/>
</dbReference>
<evidence type="ECO:0000256" key="4">
    <source>
        <dbReference type="PIRSR" id="PIRSR615500-1"/>
    </source>
</evidence>
<feature type="active site" description="Charge relay system" evidence="4 5">
    <location>
        <position position="239"/>
    </location>
</feature>
<dbReference type="GO" id="GO:0016020">
    <property type="term" value="C:membrane"/>
    <property type="evidence" value="ECO:0007669"/>
    <property type="project" value="TreeGrafter"/>
</dbReference>
<comment type="similarity">
    <text evidence="5">Belongs to the peptidase S8 family.</text>
</comment>
<keyword evidence="1 5" id="KW-0645">Protease</keyword>
<dbReference type="SUPFAM" id="SSF52743">
    <property type="entry name" value="Subtilisin-like"/>
    <property type="match status" value="1"/>
</dbReference>
<dbReference type="InterPro" id="IPR022398">
    <property type="entry name" value="Peptidase_S8_His-AS"/>
</dbReference>
<dbReference type="InterPro" id="IPR023828">
    <property type="entry name" value="Peptidase_S8_Ser-AS"/>
</dbReference>